<dbReference type="GO" id="GO:0006412">
    <property type="term" value="P:translation"/>
    <property type="evidence" value="ECO:0007669"/>
    <property type="project" value="UniProtKB-UniRule"/>
</dbReference>
<comment type="similarity">
    <text evidence="5">Belongs to the bacterial ribosomal protein bL25 family. CTC subfamily.</text>
</comment>
<dbReference type="InterPro" id="IPR020056">
    <property type="entry name" value="Rbsml_bL25/Gln-tRNA_synth_N"/>
</dbReference>
<comment type="caution">
    <text evidence="9">The sequence shown here is derived from an EMBL/GenBank/DDBJ whole genome shotgun (WGS) entry which is preliminary data.</text>
</comment>
<dbReference type="PANTHER" id="PTHR33284">
    <property type="entry name" value="RIBOSOMAL PROTEIN L25/GLN-TRNA SYNTHETASE, ANTI-CODON-BINDING DOMAIN-CONTAINING PROTEIN"/>
    <property type="match status" value="1"/>
</dbReference>
<dbReference type="InterPro" id="IPR001021">
    <property type="entry name" value="Ribosomal_bL25_long"/>
</dbReference>
<keyword evidence="2 5" id="KW-0694">RNA-binding</keyword>
<evidence type="ECO:0000259" key="8">
    <source>
        <dbReference type="Pfam" id="PF14693"/>
    </source>
</evidence>
<evidence type="ECO:0000256" key="4">
    <source>
        <dbReference type="ARBA" id="ARBA00023274"/>
    </source>
</evidence>
<dbReference type="InterPro" id="IPR037121">
    <property type="entry name" value="Ribosomal_bL25_C"/>
</dbReference>
<dbReference type="InterPro" id="IPR020930">
    <property type="entry name" value="Ribosomal_uL5_bac-type"/>
</dbReference>
<reference evidence="9 10" key="1">
    <citation type="submission" date="2018-08" db="EMBL/GenBank/DDBJ databases">
        <title>Henriciella mobilis sp. nov., isolated from seawater.</title>
        <authorList>
            <person name="Cheng H."/>
            <person name="Wu Y.-H."/>
            <person name="Xu X.-W."/>
            <person name="Guo L.-L."/>
        </authorList>
    </citation>
    <scope>NUCLEOTIDE SEQUENCE [LARGE SCALE GENOMIC DNA]</scope>
    <source>
        <strain evidence="9 10">CCUG66934</strain>
    </source>
</reference>
<dbReference type="GO" id="GO:0022625">
    <property type="term" value="C:cytosolic large ribosomal subunit"/>
    <property type="evidence" value="ECO:0007669"/>
    <property type="project" value="TreeGrafter"/>
</dbReference>
<dbReference type="NCBIfam" id="NF004128">
    <property type="entry name" value="PRK05618.1-2"/>
    <property type="match status" value="1"/>
</dbReference>
<keyword evidence="3 5" id="KW-0689">Ribosomal protein</keyword>
<dbReference type="PANTHER" id="PTHR33284:SF1">
    <property type="entry name" value="RIBOSOMAL PROTEIN L25_GLN-TRNA SYNTHETASE, ANTI-CODON-BINDING DOMAIN-CONTAINING PROTEIN"/>
    <property type="match status" value="1"/>
</dbReference>
<organism evidence="9 10">
    <name type="scientific">Henriciella barbarensis</name>
    <dbReference type="NCBI Taxonomy" id="86342"/>
    <lineage>
        <taxon>Bacteria</taxon>
        <taxon>Pseudomonadati</taxon>
        <taxon>Pseudomonadota</taxon>
        <taxon>Alphaproteobacteria</taxon>
        <taxon>Hyphomonadales</taxon>
        <taxon>Hyphomonadaceae</taxon>
        <taxon>Henriciella</taxon>
    </lineage>
</organism>
<dbReference type="Gene3D" id="2.40.240.10">
    <property type="entry name" value="Ribosomal Protein L25, Chain P"/>
    <property type="match status" value="1"/>
</dbReference>
<gene>
    <name evidence="5" type="primary">rplY</name>
    <name evidence="5" type="synonym">ctc</name>
    <name evidence="9" type="ORF">D1224_04130</name>
</gene>
<keyword evidence="10" id="KW-1185">Reference proteome</keyword>
<feature type="region of interest" description="Disordered" evidence="6">
    <location>
        <begin position="193"/>
        <end position="228"/>
    </location>
</feature>
<dbReference type="NCBIfam" id="NF004612">
    <property type="entry name" value="PRK05943.1"/>
    <property type="match status" value="1"/>
</dbReference>
<evidence type="ECO:0000256" key="5">
    <source>
        <dbReference type="HAMAP-Rule" id="MF_01334"/>
    </source>
</evidence>
<evidence type="ECO:0000256" key="6">
    <source>
        <dbReference type="SAM" id="MobiDB-lite"/>
    </source>
</evidence>
<evidence type="ECO:0000259" key="7">
    <source>
        <dbReference type="Pfam" id="PF01386"/>
    </source>
</evidence>
<dbReference type="GO" id="GO:0003735">
    <property type="term" value="F:structural constituent of ribosome"/>
    <property type="evidence" value="ECO:0007669"/>
    <property type="project" value="InterPro"/>
</dbReference>
<dbReference type="AlphaFoldDB" id="A0A399QY70"/>
<dbReference type="Pfam" id="PF14693">
    <property type="entry name" value="Ribosomal_TL5_C"/>
    <property type="match status" value="1"/>
</dbReference>
<dbReference type="SUPFAM" id="SSF50715">
    <property type="entry name" value="Ribosomal protein L25-like"/>
    <property type="match status" value="1"/>
</dbReference>
<evidence type="ECO:0000256" key="1">
    <source>
        <dbReference type="ARBA" id="ARBA00022730"/>
    </source>
</evidence>
<dbReference type="InterPro" id="IPR020057">
    <property type="entry name" value="Ribosomal_bL25_b-dom"/>
</dbReference>
<comment type="subunit">
    <text evidence="5">Part of the 50S ribosomal subunit; part of the 5S rRNA/L5/L18/L25 subcomplex. Contacts the 5S rRNA. Binds to the 5S rRNA independently of L5 and L18.</text>
</comment>
<feature type="domain" description="Large ribosomal subunit protein bL25 L25" evidence="7">
    <location>
        <begin position="9"/>
        <end position="94"/>
    </location>
</feature>
<dbReference type="Pfam" id="PF01386">
    <property type="entry name" value="Ribosomal_L25p"/>
    <property type="match status" value="1"/>
</dbReference>
<evidence type="ECO:0000256" key="2">
    <source>
        <dbReference type="ARBA" id="ARBA00022884"/>
    </source>
</evidence>
<dbReference type="EMBL" id="QWGB01000005">
    <property type="protein sequence ID" value="RIJ23461.1"/>
    <property type="molecule type" value="Genomic_DNA"/>
</dbReference>
<comment type="function">
    <text evidence="5">This is one of the proteins that binds to the 5S RNA in the ribosome where it forms part of the central protuberance.</text>
</comment>
<feature type="compositionally biased region" description="Acidic residues" evidence="6">
    <location>
        <begin position="210"/>
        <end position="228"/>
    </location>
</feature>
<protein>
    <recommendedName>
        <fullName evidence="5">Large ribosomal subunit protein bL25</fullName>
    </recommendedName>
    <alternativeName>
        <fullName evidence="5">General stress protein CTC</fullName>
    </alternativeName>
</protein>
<dbReference type="InterPro" id="IPR029751">
    <property type="entry name" value="Ribosomal_L25_dom"/>
</dbReference>
<feature type="compositionally biased region" description="Acidic residues" evidence="6">
    <location>
        <begin position="193"/>
        <end position="203"/>
    </location>
</feature>
<dbReference type="HAMAP" id="MF_01334">
    <property type="entry name" value="Ribosomal_bL25_CTC"/>
    <property type="match status" value="1"/>
</dbReference>
<keyword evidence="4 5" id="KW-0687">Ribonucleoprotein</keyword>
<dbReference type="InterPro" id="IPR011035">
    <property type="entry name" value="Ribosomal_bL25/Gln-tRNA_synth"/>
</dbReference>
<dbReference type="RefSeq" id="WP_119378650.1">
    <property type="nucleotide sequence ID" value="NZ_QWGB01000005.1"/>
</dbReference>
<dbReference type="OrthoDB" id="9806411at2"/>
<dbReference type="CDD" id="cd00495">
    <property type="entry name" value="Ribosomal_L25_TL5_CTC"/>
    <property type="match status" value="1"/>
</dbReference>
<name>A0A399QY70_9PROT</name>
<dbReference type="Gene3D" id="2.170.120.20">
    <property type="entry name" value="Ribosomal protein L25, beta domain"/>
    <property type="match status" value="1"/>
</dbReference>
<feature type="domain" description="Large ribosomal subunit protein bL25 beta" evidence="8">
    <location>
        <begin position="103"/>
        <end position="186"/>
    </location>
</feature>
<evidence type="ECO:0000313" key="10">
    <source>
        <dbReference type="Proteomes" id="UP000265431"/>
    </source>
</evidence>
<sequence>MADTLSFNVEIRERTGKGGAREARRNGKVPGVLYGGGEDPVAVNLKLNEVIKGINSGQFLTSTANLVHDGKKQLVIPQAIQLHPVTDMPVHVDLYRVNASQVISVEVPVHFLNEEESPGLKRGGSLNVVRFAVELNVRADSIPDALEADLTGLDVGDNVKISDIKLPEGAEPTITDRDFTIATIVGKMAEIVEETEEETEAGDVEAINQSDEDGEGDAEGEGEEESKE</sequence>
<evidence type="ECO:0000313" key="9">
    <source>
        <dbReference type="EMBL" id="RIJ23461.1"/>
    </source>
</evidence>
<evidence type="ECO:0000256" key="3">
    <source>
        <dbReference type="ARBA" id="ARBA00022980"/>
    </source>
</evidence>
<dbReference type="GO" id="GO:0008097">
    <property type="term" value="F:5S rRNA binding"/>
    <property type="evidence" value="ECO:0007669"/>
    <property type="project" value="InterPro"/>
</dbReference>
<keyword evidence="1 5" id="KW-0699">rRNA-binding</keyword>
<proteinExistence type="inferred from homology"/>
<dbReference type="NCBIfam" id="TIGR00731">
    <property type="entry name" value="bL25_bact_ctc"/>
    <property type="match status" value="1"/>
</dbReference>
<accession>A0A399QY70</accession>
<dbReference type="Proteomes" id="UP000265431">
    <property type="component" value="Unassembled WGS sequence"/>
</dbReference>